<dbReference type="Proteomes" id="UP001500979">
    <property type="component" value="Unassembled WGS sequence"/>
</dbReference>
<evidence type="ECO:0000313" key="3">
    <source>
        <dbReference type="EMBL" id="GAA2803787.1"/>
    </source>
</evidence>
<comment type="caution">
    <text evidence="3">The sequence shown here is derived from an EMBL/GenBank/DDBJ whole genome shotgun (WGS) entry which is preliminary data.</text>
</comment>
<dbReference type="Gene3D" id="2.40.390.10">
    <property type="entry name" value="CV3147-like"/>
    <property type="match status" value="1"/>
</dbReference>
<dbReference type="Pfam" id="PF20906">
    <property type="entry name" value="S-Me-THD_C"/>
    <property type="match status" value="1"/>
</dbReference>
<dbReference type="SUPFAM" id="SSF160991">
    <property type="entry name" value="CV3147-like"/>
    <property type="match status" value="1"/>
</dbReference>
<name>A0ABN3VH54_9PSEU</name>
<dbReference type="InterPro" id="IPR048350">
    <property type="entry name" value="S-Me-THD-like_C"/>
</dbReference>
<feature type="domain" description="S-Me-THD N-terminal" evidence="1">
    <location>
        <begin position="12"/>
        <end position="170"/>
    </location>
</feature>
<proteinExistence type="predicted"/>
<accession>A0ABN3VH54</accession>
<dbReference type="RefSeq" id="WP_344682566.1">
    <property type="nucleotide sequence ID" value="NZ_BAAAUX010000019.1"/>
</dbReference>
<keyword evidence="4" id="KW-1185">Reference proteome</keyword>
<dbReference type="Gene3D" id="3.40.1610.10">
    <property type="entry name" value="CV3147-like domain"/>
    <property type="match status" value="1"/>
</dbReference>
<evidence type="ECO:0000313" key="4">
    <source>
        <dbReference type="Proteomes" id="UP001500979"/>
    </source>
</evidence>
<protein>
    <submittedName>
        <fullName evidence="3">DUF917 domain-containing protein</fullName>
    </submittedName>
</protein>
<reference evidence="3 4" key="1">
    <citation type="journal article" date="2019" name="Int. J. Syst. Evol. Microbiol.">
        <title>The Global Catalogue of Microorganisms (GCM) 10K type strain sequencing project: providing services to taxonomists for standard genome sequencing and annotation.</title>
        <authorList>
            <consortium name="The Broad Institute Genomics Platform"/>
            <consortium name="The Broad Institute Genome Sequencing Center for Infectious Disease"/>
            <person name="Wu L."/>
            <person name="Ma J."/>
        </authorList>
    </citation>
    <scope>NUCLEOTIDE SEQUENCE [LARGE SCALE GENOMIC DNA]</scope>
    <source>
        <strain evidence="3 4">JCM 9383</strain>
    </source>
</reference>
<dbReference type="InterPro" id="IPR027479">
    <property type="entry name" value="S-Me-THD_N_sf"/>
</dbReference>
<dbReference type="InterPro" id="IPR010318">
    <property type="entry name" value="S-Me-THD_N"/>
</dbReference>
<dbReference type="Pfam" id="PF06032">
    <property type="entry name" value="S-Me-THD_N"/>
    <property type="match status" value="1"/>
</dbReference>
<feature type="domain" description="S-Me-THD-like C-terminal" evidence="2">
    <location>
        <begin position="175"/>
        <end position="356"/>
    </location>
</feature>
<sequence>MTWQPAGSVGPEDVDALFAGAQLFTSGGGGDGGRLSVPVEWLRSVLAGSGPVPLLSARDVPDGWCAAVGFVGAPFLMGEQLPTGDEVLRAMGRLERWTGRSCTAVAPLNVAGENALLPVLAAAELGVPLLDVDGMGRVFPLVEQTTFALGGVSPTPLAAAGSGGEVVVLDCPQPRLELLLRQTVLSCGGWVVCACYPATPAQLAATGVPGGVSRALEVGRLLTRAAVSGDAVARRLGGGLLGQGRVIDIEHRTARWRERRLPAGASSVLIRESGERGRVLRLEVHNEVLLVLADGGAVASVPDVIGLLGLPDRRVLGVEDVGIGMEVEVLVLPAAPPWRTPEGMALAGPEAFGLPDLVVR</sequence>
<organism evidence="3 4">
    <name type="scientific">Saccharopolyspora taberi</name>
    <dbReference type="NCBI Taxonomy" id="60895"/>
    <lineage>
        <taxon>Bacteria</taxon>
        <taxon>Bacillati</taxon>
        <taxon>Actinomycetota</taxon>
        <taxon>Actinomycetes</taxon>
        <taxon>Pseudonocardiales</taxon>
        <taxon>Pseudonocardiaceae</taxon>
        <taxon>Saccharopolyspora</taxon>
    </lineage>
</organism>
<gene>
    <name evidence="3" type="ORF">GCM10010470_43660</name>
</gene>
<dbReference type="EMBL" id="BAAAUX010000019">
    <property type="protein sequence ID" value="GAA2803787.1"/>
    <property type="molecule type" value="Genomic_DNA"/>
</dbReference>
<evidence type="ECO:0000259" key="1">
    <source>
        <dbReference type="Pfam" id="PF06032"/>
    </source>
</evidence>
<dbReference type="InterPro" id="IPR024071">
    <property type="entry name" value="S-Me-THD_C_sf"/>
</dbReference>
<evidence type="ECO:0000259" key="2">
    <source>
        <dbReference type="Pfam" id="PF20906"/>
    </source>
</evidence>